<gene>
    <name evidence="4" type="ORF">KYD98_13165</name>
</gene>
<evidence type="ECO:0000256" key="1">
    <source>
        <dbReference type="ARBA" id="ARBA00023125"/>
    </source>
</evidence>
<dbReference type="InterPro" id="IPR050624">
    <property type="entry name" value="HTH-type_Tx_Regulator"/>
</dbReference>
<accession>A0ABS7ARK4</accession>
<comment type="caution">
    <text evidence="4">The sequence shown here is derived from an EMBL/GenBank/DDBJ whole genome shotgun (WGS) entry which is preliminary data.</text>
</comment>
<dbReference type="Pfam" id="PF00440">
    <property type="entry name" value="TetR_N"/>
    <property type="match status" value="1"/>
</dbReference>
<dbReference type="InterPro" id="IPR001647">
    <property type="entry name" value="HTH_TetR"/>
</dbReference>
<dbReference type="PANTHER" id="PTHR43479">
    <property type="entry name" value="ACREF/ENVCD OPERON REPRESSOR-RELATED"/>
    <property type="match status" value="1"/>
</dbReference>
<dbReference type="SUPFAM" id="SSF48498">
    <property type="entry name" value="Tetracyclin repressor-like, C-terminal domain"/>
    <property type="match status" value="1"/>
</dbReference>
<dbReference type="RefSeq" id="WP_219780629.1">
    <property type="nucleotide sequence ID" value="NZ_JAHXPT010000011.1"/>
</dbReference>
<dbReference type="EMBL" id="JAHXPT010000011">
    <property type="protein sequence ID" value="MBW6411041.1"/>
    <property type="molecule type" value="Genomic_DNA"/>
</dbReference>
<dbReference type="PRINTS" id="PR00455">
    <property type="entry name" value="HTHTETR"/>
</dbReference>
<organism evidence="4 5">
    <name type="scientific">Clostridium weizhouense</name>
    <dbReference type="NCBI Taxonomy" id="2859781"/>
    <lineage>
        <taxon>Bacteria</taxon>
        <taxon>Bacillati</taxon>
        <taxon>Bacillota</taxon>
        <taxon>Clostridia</taxon>
        <taxon>Eubacteriales</taxon>
        <taxon>Clostridiaceae</taxon>
        <taxon>Clostridium</taxon>
    </lineage>
</organism>
<dbReference type="InterPro" id="IPR036271">
    <property type="entry name" value="Tet_transcr_reg_TetR-rel_C_sf"/>
</dbReference>
<sequence>MNKTKRLIFNSGIEIFSNAGYRGATMDDIAKRAGLAKGTLYYNFTSKEDIFNFIVEEGLNILSSRILKVKEMDISSIEKLKQTCNMQLTFLYENKNFFKVVMSQLWGNEERQIALREKIKNYIKELEFYIKCGIEEGEVRIGDSKLMAYEVFGTLCSAAIYELIDIEKINLENLIEKTLEFTLNGLSNK</sequence>
<dbReference type="PANTHER" id="PTHR43479:SF11">
    <property type="entry name" value="ACREF_ENVCD OPERON REPRESSOR-RELATED"/>
    <property type="match status" value="1"/>
</dbReference>
<feature type="DNA-binding region" description="H-T-H motif" evidence="2">
    <location>
        <begin position="25"/>
        <end position="44"/>
    </location>
</feature>
<dbReference type="Proteomes" id="UP001519921">
    <property type="component" value="Unassembled WGS sequence"/>
</dbReference>
<name>A0ABS7ARK4_9CLOT</name>
<keyword evidence="5" id="KW-1185">Reference proteome</keyword>
<dbReference type="PROSITE" id="PS50977">
    <property type="entry name" value="HTH_TETR_2"/>
    <property type="match status" value="1"/>
</dbReference>
<dbReference type="Gene3D" id="1.10.10.60">
    <property type="entry name" value="Homeodomain-like"/>
    <property type="match status" value="1"/>
</dbReference>
<dbReference type="Gene3D" id="1.10.357.10">
    <property type="entry name" value="Tetracycline Repressor, domain 2"/>
    <property type="match status" value="1"/>
</dbReference>
<dbReference type="InterPro" id="IPR009057">
    <property type="entry name" value="Homeodomain-like_sf"/>
</dbReference>
<feature type="domain" description="HTH tetR-type" evidence="3">
    <location>
        <begin position="2"/>
        <end position="62"/>
    </location>
</feature>
<evidence type="ECO:0000256" key="2">
    <source>
        <dbReference type="PROSITE-ProRule" id="PRU00335"/>
    </source>
</evidence>
<proteinExistence type="predicted"/>
<evidence type="ECO:0000313" key="5">
    <source>
        <dbReference type="Proteomes" id="UP001519921"/>
    </source>
</evidence>
<reference evidence="4 5" key="1">
    <citation type="submission" date="2021-07" db="EMBL/GenBank/DDBJ databases">
        <title>Clostridium weizhouense sp. nov., an anaerobic bacterium isolated from activated sludge of Petroleum wastewater.</title>
        <authorList>
            <person name="Li Q."/>
        </authorList>
    </citation>
    <scope>NUCLEOTIDE SEQUENCE [LARGE SCALE GENOMIC DNA]</scope>
    <source>
        <strain evidence="4 5">YB-6</strain>
    </source>
</reference>
<dbReference type="SUPFAM" id="SSF46689">
    <property type="entry name" value="Homeodomain-like"/>
    <property type="match status" value="1"/>
</dbReference>
<evidence type="ECO:0000259" key="3">
    <source>
        <dbReference type="PROSITE" id="PS50977"/>
    </source>
</evidence>
<protein>
    <submittedName>
        <fullName evidence="4">TetR/AcrR family transcriptional regulator</fullName>
    </submittedName>
</protein>
<keyword evidence="1 2" id="KW-0238">DNA-binding</keyword>
<evidence type="ECO:0000313" key="4">
    <source>
        <dbReference type="EMBL" id="MBW6411041.1"/>
    </source>
</evidence>